<keyword evidence="1" id="KW-0547">Nucleotide-binding</keyword>
<dbReference type="Gene3D" id="3.40.50.300">
    <property type="entry name" value="P-loop containing nucleotide triphosphate hydrolases"/>
    <property type="match status" value="1"/>
</dbReference>
<dbReference type="PRINTS" id="PR00449">
    <property type="entry name" value="RASTRNSFRMNG"/>
</dbReference>
<evidence type="ECO:0000313" key="3">
    <source>
        <dbReference type="Proteomes" id="UP000321408"/>
    </source>
</evidence>
<evidence type="ECO:0000313" key="2">
    <source>
        <dbReference type="EMBL" id="QEE14216.2"/>
    </source>
</evidence>
<keyword evidence="3" id="KW-1185">Reference proteome</keyword>
<dbReference type="CDD" id="cd00154">
    <property type="entry name" value="Rab"/>
    <property type="match status" value="1"/>
</dbReference>
<reference evidence="2 3" key="2">
    <citation type="journal article" date="2024" name="Int. J. Syst. Evol. Microbiol.">
        <title>Promethearchaeum syntrophicum gen. nov., sp. nov., an anaerobic, obligately syntrophic archaeon, the first isolate of the lineage 'Asgard' archaea, and proposal of the new archaeal phylum Promethearchaeota phyl. nov. and kingdom Promethearchaeati regn. nov.</title>
        <authorList>
            <person name="Imachi H."/>
            <person name="Nobu M.K."/>
            <person name="Kato S."/>
            <person name="Takaki Y."/>
            <person name="Miyazaki M."/>
            <person name="Miyata M."/>
            <person name="Ogawara M."/>
            <person name="Saito Y."/>
            <person name="Sakai S."/>
            <person name="Tahara Y.O."/>
            <person name="Takano Y."/>
            <person name="Tasumi E."/>
            <person name="Uematsu K."/>
            <person name="Yoshimura T."/>
            <person name="Itoh T."/>
            <person name="Ohkuma M."/>
            <person name="Takai K."/>
        </authorList>
    </citation>
    <scope>NUCLEOTIDE SEQUENCE [LARGE SCALE GENOMIC DNA]</scope>
    <source>
        <strain evidence="2 3">MK-D1</strain>
    </source>
</reference>
<evidence type="ECO:0000256" key="1">
    <source>
        <dbReference type="ARBA" id="ARBA00022741"/>
    </source>
</evidence>
<dbReference type="PROSITE" id="PS51419">
    <property type="entry name" value="RAB"/>
    <property type="match status" value="1"/>
</dbReference>
<dbReference type="KEGG" id="psyt:DSAG12_00027"/>
<gene>
    <name evidence="2" type="ORF">DSAG12_00027</name>
</gene>
<dbReference type="EMBL" id="CP042905">
    <property type="protein sequence ID" value="QEE14216.2"/>
    <property type="molecule type" value="Genomic_DNA"/>
</dbReference>
<dbReference type="InterPro" id="IPR027417">
    <property type="entry name" value="P-loop_NTPase"/>
</dbReference>
<dbReference type="NCBIfam" id="TIGR00231">
    <property type="entry name" value="small_GTP"/>
    <property type="match status" value="1"/>
</dbReference>
<dbReference type="SMART" id="SM00174">
    <property type="entry name" value="RHO"/>
    <property type="match status" value="1"/>
</dbReference>
<dbReference type="SMART" id="SM00173">
    <property type="entry name" value="RAS"/>
    <property type="match status" value="1"/>
</dbReference>
<dbReference type="InterPro" id="IPR005225">
    <property type="entry name" value="Small_GTP-bd"/>
</dbReference>
<proteinExistence type="predicted"/>
<dbReference type="AlphaFoldDB" id="A0A5B9D5F6"/>
<organism evidence="2 3">
    <name type="scientific">Promethearchaeum syntrophicum</name>
    <dbReference type="NCBI Taxonomy" id="2594042"/>
    <lineage>
        <taxon>Archaea</taxon>
        <taxon>Promethearchaeati</taxon>
        <taxon>Promethearchaeota</taxon>
        <taxon>Promethearchaeia</taxon>
        <taxon>Promethearchaeales</taxon>
        <taxon>Promethearchaeaceae</taxon>
        <taxon>Promethearchaeum</taxon>
    </lineage>
</organism>
<reference evidence="2 3" key="1">
    <citation type="journal article" date="2020" name="Nature">
        <title>Isolation of an archaeon at the prokaryote-eukaryote interface.</title>
        <authorList>
            <person name="Imachi H."/>
            <person name="Nobu M.K."/>
            <person name="Nakahara N."/>
            <person name="Morono Y."/>
            <person name="Ogawara M."/>
            <person name="Takaki Y."/>
            <person name="Takano Y."/>
            <person name="Uematsu K."/>
            <person name="Ikuta T."/>
            <person name="Ito M."/>
            <person name="Matsui Y."/>
            <person name="Miyazaki M."/>
            <person name="Murata K."/>
            <person name="Saito Y."/>
            <person name="Sakai S."/>
            <person name="Song C."/>
            <person name="Tasumi E."/>
            <person name="Yamanaka Y."/>
            <person name="Yamaguchi T."/>
            <person name="Kamagata Y."/>
            <person name="Tamaki H."/>
            <person name="Takai K."/>
        </authorList>
    </citation>
    <scope>NUCLEOTIDE SEQUENCE [LARGE SCALE GENOMIC DNA]</scope>
    <source>
        <strain evidence="2 3">MK-D1</strain>
    </source>
</reference>
<dbReference type="InterPro" id="IPR001806">
    <property type="entry name" value="Small_GTPase"/>
</dbReference>
<dbReference type="Proteomes" id="UP000321408">
    <property type="component" value="Chromosome"/>
</dbReference>
<dbReference type="GO" id="GO:0003924">
    <property type="term" value="F:GTPase activity"/>
    <property type="evidence" value="ECO:0007669"/>
    <property type="project" value="InterPro"/>
</dbReference>
<dbReference type="SUPFAM" id="SSF52540">
    <property type="entry name" value="P-loop containing nucleoside triphosphate hydrolases"/>
    <property type="match status" value="1"/>
</dbReference>
<dbReference type="FunFam" id="3.40.50.300:FF:001329">
    <property type="entry name" value="Small GTP-binding protein, putative"/>
    <property type="match status" value="1"/>
</dbReference>
<protein>
    <submittedName>
        <fullName evidence="2">Rab family GTPase</fullName>
    </submittedName>
</protein>
<dbReference type="GO" id="GO:0005525">
    <property type="term" value="F:GTP binding"/>
    <property type="evidence" value="ECO:0007669"/>
    <property type="project" value="InterPro"/>
</dbReference>
<dbReference type="Pfam" id="PF00071">
    <property type="entry name" value="Ras"/>
    <property type="match status" value="1"/>
</dbReference>
<name>A0A5B9D5F6_9ARCH</name>
<dbReference type="PANTHER" id="PTHR47978">
    <property type="match status" value="1"/>
</dbReference>
<accession>A0A5B9D5F6</accession>
<sequence>MSPDFTFKLLMLGDASVGKTSLTHRYITGVFVDSPRLTIGVDFFSKKIRLDNNKSVKIQIWDFGGEERFRFLLPTYSKGSNAAFFLYDITSHKTLESLSVWIQIIRKNAGNIPIFLIGSKKDLVDHRQISFEEASQKADEFLLTNHTELSAKTGENVEESFQGLTELLMKKSKEISEIQDKKL</sequence>
<dbReference type="SMART" id="SM00175">
    <property type="entry name" value="RAB"/>
    <property type="match status" value="1"/>
</dbReference>
<dbReference type="PROSITE" id="PS51421">
    <property type="entry name" value="RAS"/>
    <property type="match status" value="1"/>
</dbReference>